<dbReference type="RefSeq" id="WP_185107217.1">
    <property type="nucleotide sequence ID" value="NZ_BAAAXY010000285.1"/>
</dbReference>
<gene>
    <name evidence="2" type="ORF">HD593_007971</name>
</gene>
<proteinExistence type="predicted"/>
<feature type="domain" description="FAD-binding" evidence="1">
    <location>
        <begin position="4"/>
        <end position="344"/>
    </location>
</feature>
<dbReference type="Proteomes" id="UP000565579">
    <property type="component" value="Unassembled WGS sequence"/>
</dbReference>
<organism evidence="2 3">
    <name type="scientific">Nonomuraea rubra</name>
    <dbReference type="NCBI Taxonomy" id="46180"/>
    <lineage>
        <taxon>Bacteria</taxon>
        <taxon>Bacillati</taxon>
        <taxon>Actinomycetota</taxon>
        <taxon>Actinomycetes</taxon>
        <taxon>Streptosporangiales</taxon>
        <taxon>Streptosporangiaceae</taxon>
        <taxon>Nonomuraea</taxon>
    </lineage>
</organism>
<keyword evidence="3" id="KW-1185">Reference proteome</keyword>
<dbReference type="PANTHER" id="PTHR43422:SF3">
    <property type="entry name" value="THIAMINE THIAZOLE SYNTHASE"/>
    <property type="match status" value="1"/>
</dbReference>
<dbReference type="SUPFAM" id="SSF51905">
    <property type="entry name" value="FAD/NAD(P)-binding domain"/>
    <property type="match status" value="1"/>
</dbReference>
<dbReference type="InterPro" id="IPR036188">
    <property type="entry name" value="FAD/NAD-bd_sf"/>
</dbReference>
<evidence type="ECO:0000259" key="1">
    <source>
        <dbReference type="Pfam" id="PF01494"/>
    </source>
</evidence>
<sequence>MDHAVVIGASIAGLLSAAALHRRFAQVTVLDRDTLPAVDAHRRGAAQSRHAHGLLARGSEVMDELLPGLTAELVAQGAIRGDMQDRARHVHGGRRLARGSSGLTGVLVSRPLLEGQVRRRVSALPGVRVLAERTVTGLLSRRGRVTGVRLAEGELVPADLIVDASGRGSRTPLWLGDLGCRPPREERVTIDLRYSSREFRRRGDHLAGDLIAVVGPTPGVPRAGVALALEDERWAVTLAGYGAGPPHGHADATACITTAAPPRGHDGFTAFAGTLAAPDLHHLVTTAEPLGEPRTYHTPAAVRRRYERLASFPDGLLVIGDAVCSFNPLYGQGMTVAALEARALLDPDLSPAAYFRRIAAVVDLPWEITVGADLRIATTAGRPTPRMRLIGAYLDRFHAAAEHDAELTRRFLRVTNLYDPPQALMSPPALLRVLRSGAQRAVPVPA</sequence>
<dbReference type="Pfam" id="PF01494">
    <property type="entry name" value="FAD_binding_3"/>
    <property type="match status" value="1"/>
</dbReference>
<evidence type="ECO:0000313" key="3">
    <source>
        <dbReference type="Proteomes" id="UP000565579"/>
    </source>
</evidence>
<dbReference type="EMBL" id="JACHMI010000001">
    <property type="protein sequence ID" value="MBB6553176.1"/>
    <property type="molecule type" value="Genomic_DNA"/>
</dbReference>
<dbReference type="InterPro" id="IPR002938">
    <property type="entry name" value="FAD-bd"/>
</dbReference>
<evidence type="ECO:0000313" key="2">
    <source>
        <dbReference type="EMBL" id="MBB6553176.1"/>
    </source>
</evidence>
<comment type="caution">
    <text evidence="2">The sequence shown here is derived from an EMBL/GenBank/DDBJ whole genome shotgun (WGS) entry which is preliminary data.</text>
</comment>
<protein>
    <recommendedName>
        <fullName evidence="1">FAD-binding domain-containing protein</fullName>
    </recommendedName>
</protein>
<dbReference type="Gene3D" id="3.50.50.60">
    <property type="entry name" value="FAD/NAD(P)-binding domain"/>
    <property type="match status" value="3"/>
</dbReference>
<dbReference type="PANTHER" id="PTHR43422">
    <property type="entry name" value="THIAMINE THIAZOLE SYNTHASE"/>
    <property type="match status" value="1"/>
</dbReference>
<reference evidence="2 3" key="1">
    <citation type="submission" date="2020-08" db="EMBL/GenBank/DDBJ databases">
        <title>Sequencing the genomes of 1000 actinobacteria strains.</title>
        <authorList>
            <person name="Klenk H.-P."/>
        </authorList>
    </citation>
    <scope>NUCLEOTIDE SEQUENCE [LARGE SCALE GENOMIC DNA]</scope>
    <source>
        <strain evidence="2 3">DSM 43768</strain>
    </source>
</reference>
<dbReference type="AlphaFoldDB" id="A0A7X0P1B1"/>
<accession>A0A7X0P1B1</accession>
<dbReference type="GO" id="GO:0071949">
    <property type="term" value="F:FAD binding"/>
    <property type="evidence" value="ECO:0007669"/>
    <property type="project" value="InterPro"/>
</dbReference>
<name>A0A7X0P1B1_9ACTN</name>